<accession>A0A9W6ZX91</accession>
<sequence>ALRAASTAGWGGRRGRATVAVSVVAWHLWEVTKRFDRRKDVGERDKKFNKAFGRVMAVAVGVLTKAHGIRRVAPAVLAAAIGSAIKLAAAYKRDGEWRGWRRGLDVGTAIFHLSFGFAIREVGMMGM</sequence>
<dbReference type="EMBL" id="BRXZ01005215">
    <property type="protein sequence ID" value="GMH62084.1"/>
    <property type="molecule type" value="Genomic_DNA"/>
</dbReference>
<keyword evidence="2" id="KW-1185">Reference proteome</keyword>
<protein>
    <submittedName>
        <fullName evidence="1">Uncharacterized protein</fullName>
    </submittedName>
</protein>
<evidence type="ECO:0000313" key="1">
    <source>
        <dbReference type="EMBL" id="GMH62084.1"/>
    </source>
</evidence>
<proteinExistence type="predicted"/>
<name>A0A9W6ZX91_9STRA</name>
<dbReference type="AlphaFoldDB" id="A0A9W6ZX91"/>
<organism evidence="1 2">
    <name type="scientific">Triparma retinervis</name>
    <dbReference type="NCBI Taxonomy" id="2557542"/>
    <lineage>
        <taxon>Eukaryota</taxon>
        <taxon>Sar</taxon>
        <taxon>Stramenopiles</taxon>
        <taxon>Ochrophyta</taxon>
        <taxon>Bolidophyceae</taxon>
        <taxon>Parmales</taxon>
        <taxon>Triparmaceae</taxon>
        <taxon>Triparma</taxon>
    </lineage>
</organism>
<reference evidence="1" key="1">
    <citation type="submission" date="2022-07" db="EMBL/GenBank/DDBJ databases">
        <title>Genome analysis of Parmales, a sister group of diatoms, reveals the evolutionary specialization of diatoms from phago-mixotrophs to photoautotrophs.</title>
        <authorList>
            <person name="Ban H."/>
            <person name="Sato S."/>
            <person name="Yoshikawa S."/>
            <person name="Kazumasa Y."/>
            <person name="Nakamura Y."/>
            <person name="Ichinomiya M."/>
            <person name="Saitoh K."/>
            <person name="Sato N."/>
            <person name="Blanc-Mathieu R."/>
            <person name="Endo H."/>
            <person name="Kuwata A."/>
            <person name="Ogata H."/>
        </authorList>
    </citation>
    <scope>NUCLEOTIDE SEQUENCE</scope>
</reference>
<comment type="caution">
    <text evidence="1">The sequence shown here is derived from an EMBL/GenBank/DDBJ whole genome shotgun (WGS) entry which is preliminary data.</text>
</comment>
<feature type="non-terminal residue" evidence="1">
    <location>
        <position position="1"/>
    </location>
</feature>
<evidence type="ECO:0000313" key="2">
    <source>
        <dbReference type="Proteomes" id="UP001165082"/>
    </source>
</evidence>
<dbReference type="Proteomes" id="UP001165082">
    <property type="component" value="Unassembled WGS sequence"/>
</dbReference>
<gene>
    <name evidence="1" type="ORF">TrRE_jg5683</name>
</gene>
<dbReference type="OrthoDB" id="10431945at2759"/>